<evidence type="ECO:0000256" key="6">
    <source>
        <dbReference type="RuleBase" id="RU003355"/>
    </source>
</evidence>
<dbReference type="GO" id="GO:0004252">
    <property type="term" value="F:serine-type endopeptidase activity"/>
    <property type="evidence" value="ECO:0007669"/>
    <property type="project" value="UniProtKB-UniRule"/>
</dbReference>
<keyword evidence="10" id="KW-1185">Reference proteome</keyword>
<dbReference type="Proteomes" id="UP000245474">
    <property type="component" value="Unassembled WGS sequence"/>
</dbReference>
<dbReference type="EMBL" id="QFFI01000042">
    <property type="protein sequence ID" value="PWG61263.1"/>
    <property type="molecule type" value="Genomic_DNA"/>
</dbReference>
<dbReference type="Pfam" id="PF17957">
    <property type="entry name" value="Big_7"/>
    <property type="match status" value="2"/>
</dbReference>
<dbReference type="Pfam" id="PF00082">
    <property type="entry name" value="Peptidase_S8"/>
    <property type="match status" value="1"/>
</dbReference>
<dbReference type="Gene3D" id="3.40.50.200">
    <property type="entry name" value="Peptidase S8/S53 domain"/>
    <property type="match status" value="1"/>
</dbReference>
<dbReference type="PROSITE" id="PS51892">
    <property type="entry name" value="SUBTILASE"/>
    <property type="match status" value="1"/>
</dbReference>
<evidence type="ECO:0000256" key="2">
    <source>
        <dbReference type="ARBA" id="ARBA00022670"/>
    </source>
</evidence>
<feature type="compositionally biased region" description="Gly residues" evidence="7">
    <location>
        <begin position="568"/>
        <end position="584"/>
    </location>
</feature>
<dbReference type="PANTHER" id="PTHR43806">
    <property type="entry name" value="PEPTIDASE S8"/>
    <property type="match status" value="1"/>
</dbReference>
<evidence type="ECO:0000256" key="5">
    <source>
        <dbReference type="PROSITE-ProRule" id="PRU01240"/>
    </source>
</evidence>
<dbReference type="PIRSF" id="PIRSF037901">
    <property type="entry name" value="Subtilisin_rel_Nmul_A1891"/>
    <property type="match status" value="1"/>
</dbReference>
<name>A0A2U2MWM6_9GAMM</name>
<feature type="active site" description="Charge relay system" evidence="5">
    <location>
        <position position="124"/>
    </location>
</feature>
<evidence type="ECO:0000256" key="3">
    <source>
        <dbReference type="ARBA" id="ARBA00022801"/>
    </source>
</evidence>
<dbReference type="InterPro" id="IPR022398">
    <property type="entry name" value="Peptidase_S8_His-AS"/>
</dbReference>
<sequence length="584" mass="58859">MAGLMAIPAPAAAEDARLLVQPRPGLSEGRLGSVLRGLGAVRTGRIEAIDVITLRVPEQARERVLTALQRNPHISFAEPDRLVPPVATSPNDPYYDDAWHLPQIQAPTAWDSSRGSGRVVAVLDTGVDAGHADLGANVLPGYNSVSGSSDSSDVHGHGTLVAGVVAALGDNGEGVASLAWQTGILPVRITDRDDGYAYFSDIANGLTWAADNGAHVANISYNVSGSSTIQSAAKYMMDRGGLVVVAAGNDGSDPGYSDSPYLIAVSATNSSDSKTSWSNYGYYIDVAAPGAGIWTTKRGGGYGSASGTSFASPVTAGVIALMTAGNEGLAPADVERLLEASADDLGLEGADTYYGHGRVNAAEAVSAAASVNDSDTTAPAVSLVSPAEGAEVSGLVAVDVDASDSSGVSYVELQVNGAPVATDETSPWGFSWDSETVSDGDARLSVKAVDSAGNSATDEVGVLVANTSDDAGAPTVTITSPADGATVSGHVDIAAYAEDDTGVEMLSILVDGKLLCAGGSATLNCRWNSRKADAGSHTITAEAEDAAGNTGSASVGVTVDGKDDDSDTGGGNGNNGNNGKGPKK</sequence>
<dbReference type="GO" id="GO:0006508">
    <property type="term" value="P:proteolysis"/>
    <property type="evidence" value="ECO:0007669"/>
    <property type="project" value="UniProtKB-KW"/>
</dbReference>
<dbReference type="InterPro" id="IPR023828">
    <property type="entry name" value="Peptidase_S8_Ser-AS"/>
</dbReference>
<dbReference type="InterPro" id="IPR050131">
    <property type="entry name" value="Peptidase_S8_subtilisin-like"/>
</dbReference>
<organism evidence="9 10">
    <name type="scientific">Sediminicurvatus halobius</name>
    <dbReference type="NCBI Taxonomy" id="2182432"/>
    <lineage>
        <taxon>Bacteria</taxon>
        <taxon>Pseudomonadati</taxon>
        <taxon>Pseudomonadota</taxon>
        <taxon>Gammaproteobacteria</taxon>
        <taxon>Chromatiales</taxon>
        <taxon>Ectothiorhodospiraceae</taxon>
        <taxon>Sediminicurvatus</taxon>
    </lineage>
</organism>
<dbReference type="OrthoDB" id="9790784at2"/>
<feature type="region of interest" description="Disordered" evidence="7">
    <location>
        <begin position="542"/>
        <end position="584"/>
    </location>
</feature>
<dbReference type="PROSITE" id="PS00138">
    <property type="entry name" value="SUBTILASE_SER"/>
    <property type="match status" value="1"/>
</dbReference>
<dbReference type="PRINTS" id="PR00723">
    <property type="entry name" value="SUBTILISIN"/>
</dbReference>
<feature type="domain" description="Peptidase S8/S53" evidence="8">
    <location>
        <begin position="115"/>
        <end position="357"/>
    </location>
</feature>
<feature type="active site" description="Charge relay system" evidence="5">
    <location>
        <position position="157"/>
    </location>
</feature>
<comment type="similarity">
    <text evidence="1 5 6">Belongs to the peptidase S8 family.</text>
</comment>
<feature type="active site" description="Charge relay system" evidence="5">
    <location>
        <position position="309"/>
    </location>
</feature>
<dbReference type="InterPro" id="IPR013783">
    <property type="entry name" value="Ig-like_fold"/>
</dbReference>
<dbReference type="InterPro" id="IPR017315">
    <property type="entry name" value="Pep_S8A_subtilisin_pbac-2"/>
</dbReference>
<evidence type="ECO:0000259" key="8">
    <source>
        <dbReference type="Pfam" id="PF00082"/>
    </source>
</evidence>
<dbReference type="SUPFAM" id="SSF52743">
    <property type="entry name" value="Subtilisin-like"/>
    <property type="match status" value="1"/>
</dbReference>
<proteinExistence type="inferred from homology"/>
<dbReference type="InterPro" id="IPR023827">
    <property type="entry name" value="Peptidase_S8_Asp-AS"/>
</dbReference>
<reference evidence="9 10" key="1">
    <citation type="submission" date="2018-05" db="EMBL/GenBank/DDBJ databases">
        <title>Spiribacter halobius sp. nov., a moderately halophilic bacterium isolated from marine solar saltern.</title>
        <authorList>
            <person name="Zheng W.-S."/>
            <person name="Lu D.-C."/>
            <person name="Du Z.-J."/>
        </authorList>
    </citation>
    <scope>NUCLEOTIDE SEQUENCE [LARGE SCALE GENOMIC DNA]</scope>
    <source>
        <strain evidence="9 10">E85</strain>
    </source>
</reference>
<dbReference type="PROSITE" id="PS00137">
    <property type="entry name" value="SUBTILASE_HIS"/>
    <property type="match status" value="1"/>
</dbReference>
<keyword evidence="4 5" id="KW-0720">Serine protease</keyword>
<evidence type="ECO:0000313" key="9">
    <source>
        <dbReference type="EMBL" id="PWG61263.1"/>
    </source>
</evidence>
<comment type="caution">
    <text evidence="9">The sequence shown here is derived from an EMBL/GenBank/DDBJ whole genome shotgun (WGS) entry which is preliminary data.</text>
</comment>
<dbReference type="AlphaFoldDB" id="A0A2U2MWM6"/>
<dbReference type="PROSITE" id="PS00136">
    <property type="entry name" value="SUBTILASE_ASP"/>
    <property type="match status" value="1"/>
</dbReference>
<evidence type="ECO:0000256" key="1">
    <source>
        <dbReference type="ARBA" id="ARBA00011073"/>
    </source>
</evidence>
<dbReference type="InterPro" id="IPR015500">
    <property type="entry name" value="Peptidase_S8_subtilisin-rel"/>
</dbReference>
<accession>A0A2U2MWM6</accession>
<keyword evidence="3 5" id="KW-0378">Hydrolase</keyword>
<dbReference type="InterPro" id="IPR036852">
    <property type="entry name" value="Peptidase_S8/S53_dom_sf"/>
</dbReference>
<evidence type="ECO:0000256" key="7">
    <source>
        <dbReference type="SAM" id="MobiDB-lite"/>
    </source>
</evidence>
<evidence type="ECO:0000313" key="10">
    <source>
        <dbReference type="Proteomes" id="UP000245474"/>
    </source>
</evidence>
<gene>
    <name evidence="9" type="ORF">DEM34_17460</name>
</gene>
<evidence type="ECO:0000256" key="4">
    <source>
        <dbReference type="ARBA" id="ARBA00022825"/>
    </source>
</evidence>
<dbReference type="Gene3D" id="2.60.40.10">
    <property type="entry name" value="Immunoglobulins"/>
    <property type="match status" value="2"/>
</dbReference>
<keyword evidence="2 5" id="KW-0645">Protease</keyword>
<dbReference type="InterPro" id="IPR000209">
    <property type="entry name" value="Peptidase_S8/S53_dom"/>
</dbReference>
<dbReference type="PANTHER" id="PTHR43806:SF11">
    <property type="entry name" value="CEREVISIN-RELATED"/>
    <property type="match status" value="1"/>
</dbReference>
<protein>
    <submittedName>
        <fullName evidence="9">Peptidase S8</fullName>
    </submittedName>
</protein>